<evidence type="ECO:0000259" key="1">
    <source>
        <dbReference type="Pfam" id="PF13843"/>
    </source>
</evidence>
<comment type="caution">
    <text evidence="2">The sequence shown here is derived from an EMBL/GenBank/DDBJ whole genome shotgun (WGS) entry which is preliminary data.</text>
</comment>
<organism evidence="2 3">
    <name type="scientific">Rhamnusium bicolor</name>
    <dbReference type="NCBI Taxonomy" id="1586634"/>
    <lineage>
        <taxon>Eukaryota</taxon>
        <taxon>Metazoa</taxon>
        <taxon>Ecdysozoa</taxon>
        <taxon>Arthropoda</taxon>
        <taxon>Hexapoda</taxon>
        <taxon>Insecta</taxon>
        <taxon>Pterygota</taxon>
        <taxon>Neoptera</taxon>
        <taxon>Endopterygota</taxon>
        <taxon>Coleoptera</taxon>
        <taxon>Polyphaga</taxon>
        <taxon>Cucujiformia</taxon>
        <taxon>Chrysomeloidea</taxon>
        <taxon>Cerambycidae</taxon>
        <taxon>Lepturinae</taxon>
        <taxon>Rhagiini</taxon>
        <taxon>Rhamnusium</taxon>
    </lineage>
</organism>
<sequence>MCISAIHTKPSKYGIKIYALSDAKMYYTAILEVYVGTQPEGPFSVSNSALALVDRLCQPIRGTGRNLTTDNFFTSLELAELLLSQKITTVGTIRKNKRALPPEFVNGKNRPVATSMFAYRDNCTLVSYIPKKGKNVLLISTMHDDDSISEVTGKPEIVMDYNCTKGGVDTVDQLCANYNCARNARRWPMVIFYSLLNTSAINSEIMFHGNNPEDKTLRRHFLESLSFALMKKHLKARAYSEYIPRTMCSRICEICHIDTEPRSAAETKESGRCFFCSSKKNRRTRYFCKCCKKFVCLEHSTMVCDDCFQKHMTHDD</sequence>
<dbReference type="AlphaFoldDB" id="A0AAV8WK38"/>
<dbReference type="Pfam" id="PF13843">
    <property type="entry name" value="DDE_Tnp_1_7"/>
    <property type="match status" value="1"/>
</dbReference>
<dbReference type="PANTHER" id="PTHR46599">
    <property type="entry name" value="PIGGYBAC TRANSPOSABLE ELEMENT-DERIVED PROTEIN 4"/>
    <property type="match status" value="1"/>
</dbReference>
<evidence type="ECO:0000313" key="2">
    <source>
        <dbReference type="EMBL" id="KAJ8926668.1"/>
    </source>
</evidence>
<feature type="domain" description="PiggyBac transposable element-derived protein" evidence="1">
    <location>
        <begin position="5"/>
        <end position="203"/>
    </location>
</feature>
<dbReference type="InterPro" id="IPR029526">
    <property type="entry name" value="PGBD"/>
</dbReference>
<evidence type="ECO:0000313" key="3">
    <source>
        <dbReference type="Proteomes" id="UP001162156"/>
    </source>
</evidence>
<proteinExistence type="predicted"/>
<accession>A0AAV8WK38</accession>
<keyword evidence="3" id="KW-1185">Reference proteome</keyword>
<name>A0AAV8WK38_9CUCU</name>
<protein>
    <recommendedName>
        <fullName evidence="1">PiggyBac transposable element-derived protein domain-containing protein</fullName>
    </recommendedName>
</protein>
<dbReference type="Proteomes" id="UP001162156">
    <property type="component" value="Unassembled WGS sequence"/>
</dbReference>
<gene>
    <name evidence="2" type="ORF">NQ314_020947</name>
</gene>
<dbReference type="PANTHER" id="PTHR46599:SF6">
    <property type="entry name" value="DUAL SPECIFICITY PHOSPHATASE 26"/>
    <property type="match status" value="1"/>
</dbReference>
<dbReference type="EMBL" id="JANEYF010005821">
    <property type="protein sequence ID" value="KAJ8926668.1"/>
    <property type="molecule type" value="Genomic_DNA"/>
</dbReference>
<reference evidence="2" key="1">
    <citation type="journal article" date="2023" name="Insect Mol. Biol.">
        <title>Genome sequencing provides insights into the evolution of gene families encoding plant cell wall-degrading enzymes in longhorned beetles.</title>
        <authorList>
            <person name="Shin N.R."/>
            <person name="Okamura Y."/>
            <person name="Kirsch R."/>
            <person name="Pauchet Y."/>
        </authorList>
    </citation>
    <scope>NUCLEOTIDE SEQUENCE</scope>
    <source>
        <strain evidence="2">RBIC_L_NR</strain>
    </source>
</reference>